<evidence type="ECO:0000313" key="3">
    <source>
        <dbReference type="Proteomes" id="UP000572377"/>
    </source>
</evidence>
<keyword evidence="3" id="KW-1185">Reference proteome</keyword>
<accession>A0A849L077</accession>
<reference evidence="2 3" key="1">
    <citation type="submission" date="2020-05" db="EMBL/GenBank/DDBJ databases">
        <title>Gimesia benthica sp. nov., a novel planctomycete isolated from a deep-sea water sample of the Northwest Indian Ocean.</title>
        <authorList>
            <person name="Wang J."/>
            <person name="Ruan C."/>
            <person name="Song L."/>
            <person name="Zhu Y."/>
            <person name="Li A."/>
            <person name="Zheng X."/>
            <person name="Wang L."/>
            <person name="Lu Z."/>
            <person name="Huang Y."/>
            <person name="Du W."/>
            <person name="Zhou Y."/>
            <person name="Huang L."/>
            <person name="Dai X."/>
        </authorList>
    </citation>
    <scope>NUCLEOTIDE SEQUENCE [LARGE SCALE GENOMIC DNA]</scope>
    <source>
        <strain evidence="2 3">YYQ-30</strain>
    </source>
</reference>
<dbReference type="SUPFAM" id="SSF53649">
    <property type="entry name" value="Alkaline phosphatase-like"/>
    <property type="match status" value="1"/>
</dbReference>
<feature type="transmembrane region" description="Helical" evidence="1">
    <location>
        <begin position="143"/>
        <end position="161"/>
    </location>
</feature>
<protein>
    <submittedName>
        <fullName evidence="2">Sulfatase</fullName>
    </submittedName>
</protein>
<feature type="transmembrane region" description="Helical" evidence="1">
    <location>
        <begin position="58"/>
        <end position="81"/>
    </location>
</feature>
<proteinExistence type="predicted"/>
<dbReference type="EMBL" id="JABFBC010000001">
    <property type="protein sequence ID" value="NNU79450.1"/>
    <property type="molecule type" value="Genomic_DNA"/>
</dbReference>
<feature type="transmembrane region" description="Helical" evidence="1">
    <location>
        <begin position="26"/>
        <end position="46"/>
    </location>
</feature>
<keyword evidence="1" id="KW-0472">Membrane</keyword>
<dbReference type="InterPro" id="IPR017850">
    <property type="entry name" value="Alkaline_phosphatase_core_sf"/>
</dbReference>
<comment type="caution">
    <text evidence="2">The sequence shown here is derived from an EMBL/GenBank/DDBJ whole genome shotgun (WGS) entry which is preliminary data.</text>
</comment>
<evidence type="ECO:0000256" key="1">
    <source>
        <dbReference type="SAM" id="Phobius"/>
    </source>
</evidence>
<sequence>MAALAAAALLLHLVLIQPNHPDAMAWNALFLFPLELPVMLLALIALPAGARLTQGLRLLLVAVLMVIALAKLADYGTFIAFNRGFNAVVDYNLIHAAWVLGSGSIGTPLAALAVAGALLALALVAWALWWATGRWARLRPPPALALVAGLALVPATGLAVGEIGQAMRAWSMPFQAPGAAFTARVGIERVALWRETLSDLRDFRRAATEDPYVGRQGLLSALDGRDVQLIYVESYGRSSFENPLYRPTHAGTLRAAEPQLAAAGLGMRSGWLTAPMVGGQSWLAHGSVASGLWTDNQGRYRAMIASPRRTLFHFAAQAGYRTAAVMPAITMAWPEAGFFGFDAIHAAADLGYRGLPFNWVTMPDQFTLSAFDRLEREVADRPPLFAQIALISSHAPWVPVPDLVPWDAVGDGTVFNAMAQAGDPPDVVWRDHDRVREQYRLAIDYTLRTVTDYAARVANDAPLMIVLGDHQAARFVSGTQDFDVPIHVIGPPELVERFAAWGFAEGLIPDPSTPALRMDAFRDRFLETFTDGES</sequence>
<evidence type="ECO:0000313" key="2">
    <source>
        <dbReference type="EMBL" id="NNU79450.1"/>
    </source>
</evidence>
<name>A0A849L077_9RHOB</name>
<dbReference type="Proteomes" id="UP000572377">
    <property type="component" value="Unassembled WGS sequence"/>
</dbReference>
<keyword evidence="1" id="KW-0812">Transmembrane</keyword>
<keyword evidence="1" id="KW-1133">Transmembrane helix</keyword>
<gene>
    <name evidence="2" type="ORF">HMH01_03270</name>
</gene>
<organism evidence="2 3">
    <name type="scientific">Halovulum dunhuangense</name>
    <dbReference type="NCBI Taxonomy" id="1505036"/>
    <lineage>
        <taxon>Bacteria</taxon>
        <taxon>Pseudomonadati</taxon>
        <taxon>Pseudomonadota</taxon>
        <taxon>Alphaproteobacteria</taxon>
        <taxon>Rhodobacterales</taxon>
        <taxon>Paracoccaceae</taxon>
        <taxon>Halovulum</taxon>
    </lineage>
</organism>
<dbReference type="Gene3D" id="3.40.720.10">
    <property type="entry name" value="Alkaline Phosphatase, subunit A"/>
    <property type="match status" value="1"/>
</dbReference>
<feature type="transmembrane region" description="Helical" evidence="1">
    <location>
        <begin position="109"/>
        <end position="131"/>
    </location>
</feature>
<dbReference type="AlphaFoldDB" id="A0A849L077"/>